<evidence type="ECO:0000313" key="3">
    <source>
        <dbReference type="EMBL" id="KAK9193911.1"/>
    </source>
</evidence>
<feature type="transmembrane region" description="Helical" evidence="1">
    <location>
        <begin position="282"/>
        <end position="303"/>
    </location>
</feature>
<comment type="caution">
    <text evidence="3">The sequence shown here is derived from an EMBL/GenBank/DDBJ whole genome shotgun (WGS) entry which is preliminary data.</text>
</comment>
<keyword evidence="1" id="KW-0812">Transmembrane</keyword>
<feature type="transmembrane region" description="Helical" evidence="1">
    <location>
        <begin position="245"/>
        <end position="270"/>
    </location>
</feature>
<dbReference type="EMBL" id="JBCGBO010000006">
    <property type="protein sequence ID" value="KAK9193911.1"/>
    <property type="molecule type" value="Genomic_DNA"/>
</dbReference>
<feature type="domain" description="DUF4220" evidence="2">
    <location>
        <begin position="25"/>
        <end position="327"/>
    </location>
</feature>
<dbReference type="InterPro" id="IPR007658">
    <property type="entry name" value="DUF594"/>
</dbReference>
<name>A0AAP0M261_9ROSI</name>
<feature type="transmembrane region" description="Helical" evidence="1">
    <location>
        <begin position="118"/>
        <end position="137"/>
    </location>
</feature>
<keyword evidence="1" id="KW-1133">Transmembrane helix</keyword>
<reference evidence="3 4" key="1">
    <citation type="submission" date="2024-05" db="EMBL/GenBank/DDBJ databases">
        <title>Haplotype-resolved chromosome-level genome assembly of Huyou (Citrus changshanensis).</title>
        <authorList>
            <person name="Miao C."/>
            <person name="Chen W."/>
            <person name="Wu Y."/>
            <person name="Wang L."/>
            <person name="Zhao S."/>
            <person name="Grierson D."/>
            <person name="Xu C."/>
            <person name="Chen K."/>
        </authorList>
    </citation>
    <scope>NUCLEOTIDE SEQUENCE [LARGE SCALE GENOMIC DNA]</scope>
    <source>
        <strain evidence="3">01-14</strain>
        <tissue evidence="3">Leaf</tissue>
    </source>
</reference>
<protein>
    <recommendedName>
        <fullName evidence="2">DUF4220 domain-containing protein</fullName>
    </recommendedName>
</protein>
<accession>A0AAP0M261</accession>
<feature type="transmembrane region" description="Helical" evidence="1">
    <location>
        <begin position="323"/>
        <end position="340"/>
    </location>
</feature>
<sequence length="697" mass="78960">MQTILILLGPLRNRTSNTLITILIWSAYLLADWSPKFGVGLITESKRSAGGGDGGGSGSVNNQFVALWAQFLLLHLGGSDTITAFSLEDNQLWIRQLFGVAVQAVAAGYIFFQTLPGGNQLVIPVVFVFIAGVIKCFERIRAAYLASEKIVRKQISEELPDSETLEKDVTRIQSKGGSGSASKNKESVELARLYSKLFLGIIFDLIIHFDFNLERFITQDPSIALKNIEVELNFIYELFHTKINFVLSGLGMILRFTSFSSVVVALSVFYTQANSSNDAFEVGVTYTLFWATIALELLSIGFILHSRVEKTKQMSLKTRPLLWRRWSLSISGFSWITYLAKARPLQRLARSDGSEASASEIIFARIIALVGLDKIVDDIRIGTRISHEPLPEELWNLIFQQIKKKADYVNRTLPDDLLNKIFQNDAVNQVLPIGMVHRTLHDLVHRYAPQGTENWLHNLLKEHLPPIDPKLEESAAKTAAKREINSSRGDWILREWERRHHLRHEAVEKIKKPTQSPPTQPRYRFDQDVLIWHAATELLYCTDDHRDRDPDREFSKLLSDYMLYLLVSKPEMLNTVDNVAKSELKESVPEARSSKLSLKPSELKTVCESILNGRSSNVISAKQFSFSHGINLANELKGLDDQKWKLIREVWIEMLAYGATHSRPRTHAQQLCNGGELITFVWLLVLHFGLVDNKPQD</sequence>
<evidence type="ECO:0000259" key="2">
    <source>
        <dbReference type="Pfam" id="PF13968"/>
    </source>
</evidence>
<dbReference type="Proteomes" id="UP001428341">
    <property type="component" value="Unassembled WGS sequence"/>
</dbReference>
<dbReference type="InterPro" id="IPR025315">
    <property type="entry name" value="DUF4220"/>
</dbReference>
<gene>
    <name evidence="3" type="ORF">WN944_004612</name>
</gene>
<dbReference type="AlphaFoldDB" id="A0AAP0M261"/>
<evidence type="ECO:0000256" key="1">
    <source>
        <dbReference type="SAM" id="Phobius"/>
    </source>
</evidence>
<keyword evidence="4" id="KW-1185">Reference proteome</keyword>
<dbReference type="PANTHER" id="PTHR31325">
    <property type="entry name" value="OS01G0798800 PROTEIN-RELATED"/>
    <property type="match status" value="1"/>
</dbReference>
<evidence type="ECO:0000313" key="4">
    <source>
        <dbReference type="Proteomes" id="UP001428341"/>
    </source>
</evidence>
<proteinExistence type="predicted"/>
<organism evidence="3 4">
    <name type="scientific">Citrus x changshan-huyou</name>
    <dbReference type="NCBI Taxonomy" id="2935761"/>
    <lineage>
        <taxon>Eukaryota</taxon>
        <taxon>Viridiplantae</taxon>
        <taxon>Streptophyta</taxon>
        <taxon>Embryophyta</taxon>
        <taxon>Tracheophyta</taxon>
        <taxon>Spermatophyta</taxon>
        <taxon>Magnoliopsida</taxon>
        <taxon>eudicotyledons</taxon>
        <taxon>Gunneridae</taxon>
        <taxon>Pentapetalae</taxon>
        <taxon>rosids</taxon>
        <taxon>malvids</taxon>
        <taxon>Sapindales</taxon>
        <taxon>Rutaceae</taxon>
        <taxon>Aurantioideae</taxon>
        <taxon>Citrus</taxon>
    </lineage>
</organism>
<dbReference type="Pfam" id="PF04578">
    <property type="entry name" value="DUF594"/>
    <property type="match status" value="1"/>
</dbReference>
<dbReference type="Pfam" id="PF13968">
    <property type="entry name" value="DUF4220"/>
    <property type="match status" value="1"/>
</dbReference>
<keyword evidence="1" id="KW-0472">Membrane</keyword>